<feature type="non-terminal residue" evidence="1">
    <location>
        <position position="234"/>
    </location>
</feature>
<organism evidence="1 2">
    <name type="scientific">Phytophthora megakarya</name>
    <dbReference type="NCBI Taxonomy" id="4795"/>
    <lineage>
        <taxon>Eukaryota</taxon>
        <taxon>Sar</taxon>
        <taxon>Stramenopiles</taxon>
        <taxon>Oomycota</taxon>
        <taxon>Peronosporomycetes</taxon>
        <taxon>Peronosporales</taxon>
        <taxon>Peronosporaceae</taxon>
        <taxon>Phytophthora</taxon>
    </lineage>
</organism>
<dbReference type="AlphaFoldDB" id="A0A225VAE5"/>
<evidence type="ECO:0008006" key="3">
    <source>
        <dbReference type="Google" id="ProtNLM"/>
    </source>
</evidence>
<reference evidence="2" key="1">
    <citation type="submission" date="2017-03" db="EMBL/GenBank/DDBJ databases">
        <title>Phytopthora megakarya and P. palmivora, two closely related causual agents of cacao black pod achieved similar genome size and gene model numbers by different mechanisms.</title>
        <authorList>
            <person name="Ali S."/>
            <person name="Shao J."/>
            <person name="Larry D.J."/>
            <person name="Kronmiller B."/>
            <person name="Shen D."/>
            <person name="Strem M.D."/>
            <person name="Melnick R.L."/>
            <person name="Guiltinan M.J."/>
            <person name="Tyler B.M."/>
            <person name="Meinhardt L.W."/>
            <person name="Bailey B.A."/>
        </authorList>
    </citation>
    <scope>NUCLEOTIDE SEQUENCE [LARGE SCALE GENOMIC DNA]</scope>
    <source>
        <strain evidence="2">zdho120</strain>
    </source>
</reference>
<evidence type="ECO:0000313" key="2">
    <source>
        <dbReference type="Proteomes" id="UP000198211"/>
    </source>
</evidence>
<gene>
    <name evidence="1" type="ORF">PHMEG_00025947</name>
</gene>
<sequence>MDHSAGSEVVLGTDVPAGIRLDLFNAQAKLTGEEMVPLVKSLSTDEESAEGMHVTGGPTKNLQIPAGEWTEFRLQKRKPSLGTHDVWVRRTAALIPMITRFRKGKPTLVRLTNITDRVVYCPTHLNVIAWLPRGFMPKQASYVLAYAGSHDETWFKLEWELYERWLASQPLLVERQPYTWPTSILQKPDEYSTDGDDLLSQNEQWSMEPVARSVDSATDGSPVGDDPVCAAAAL</sequence>
<name>A0A225VAE5_9STRA</name>
<comment type="caution">
    <text evidence="1">The sequence shown here is derived from an EMBL/GenBank/DDBJ whole genome shotgun (WGS) entry which is preliminary data.</text>
</comment>
<dbReference type="EMBL" id="NBNE01006140">
    <property type="protein sequence ID" value="OWZ02481.1"/>
    <property type="molecule type" value="Genomic_DNA"/>
</dbReference>
<accession>A0A225VAE5</accession>
<proteinExistence type="predicted"/>
<keyword evidence="2" id="KW-1185">Reference proteome</keyword>
<dbReference type="Proteomes" id="UP000198211">
    <property type="component" value="Unassembled WGS sequence"/>
</dbReference>
<evidence type="ECO:0000313" key="1">
    <source>
        <dbReference type="EMBL" id="OWZ02481.1"/>
    </source>
</evidence>
<protein>
    <recommendedName>
        <fullName evidence="3">Aspartic protease</fullName>
    </recommendedName>
</protein>